<proteinExistence type="predicted"/>
<gene>
    <name evidence="1" type="ordered locus">Thivi_1834</name>
</gene>
<keyword evidence="2" id="KW-1185">Reference proteome</keyword>
<reference evidence="1 2" key="1">
    <citation type="submission" date="2012-06" db="EMBL/GenBank/DDBJ databases">
        <title>Complete sequence of Thiocystis violascens DSM 198.</title>
        <authorList>
            <consortium name="US DOE Joint Genome Institute"/>
            <person name="Lucas S."/>
            <person name="Han J."/>
            <person name="Lapidus A."/>
            <person name="Cheng J.-F."/>
            <person name="Goodwin L."/>
            <person name="Pitluck S."/>
            <person name="Peters L."/>
            <person name="Ovchinnikova G."/>
            <person name="Teshima H."/>
            <person name="Detter J.C."/>
            <person name="Han C."/>
            <person name="Tapia R."/>
            <person name="Land M."/>
            <person name="Hauser L."/>
            <person name="Kyrpides N."/>
            <person name="Ivanova N."/>
            <person name="Pagani I."/>
            <person name="Vogl K."/>
            <person name="Liu Z."/>
            <person name="Frigaard N.-U."/>
            <person name="Bryant D."/>
            <person name="Woyke T."/>
        </authorList>
    </citation>
    <scope>NUCLEOTIDE SEQUENCE [LARGE SCALE GENOMIC DNA]</scope>
    <source>
        <strain evidence="2">ATCC 17096 / DSM 198 / 6111</strain>
    </source>
</reference>
<accession>I3Y9Y7</accession>
<dbReference type="HOGENOM" id="CLU_3318481_0_0_6"/>
<dbReference type="AlphaFoldDB" id="I3Y9Y7"/>
<dbReference type="KEGG" id="tvi:Thivi_1834"/>
<protein>
    <submittedName>
        <fullName evidence="1">Uncharacterized protein</fullName>
    </submittedName>
</protein>
<name>I3Y9Y7_THIV6</name>
<organism evidence="1 2">
    <name type="scientific">Thiocystis violascens (strain ATCC 17096 / DSM 198 / 6111)</name>
    <name type="common">Chromatium violascens</name>
    <dbReference type="NCBI Taxonomy" id="765911"/>
    <lineage>
        <taxon>Bacteria</taxon>
        <taxon>Pseudomonadati</taxon>
        <taxon>Pseudomonadota</taxon>
        <taxon>Gammaproteobacteria</taxon>
        <taxon>Chromatiales</taxon>
        <taxon>Chromatiaceae</taxon>
        <taxon>Thiocystis</taxon>
    </lineage>
</organism>
<dbReference type="STRING" id="765911.Thivi_1834"/>
<dbReference type="Proteomes" id="UP000006062">
    <property type="component" value="Chromosome"/>
</dbReference>
<evidence type="ECO:0000313" key="1">
    <source>
        <dbReference type="EMBL" id="AFL73805.1"/>
    </source>
</evidence>
<evidence type="ECO:0000313" key="2">
    <source>
        <dbReference type="Proteomes" id="UP000006062"/>
    </source>
</evidence>
<sequence length="39" mass="4416">MPIQITEKMRETLCKTLGVGSLSDLMNRDFKDISADAWT</sequence>
<dbReference type="EMBL" id="CP003154">
    <property type="protein sequence ID" value="AFL73805.1"/>
    <property type="molecule type" value="Genomic_DNA"/>
</dbReference>